<gene>
    <name evidence="1" type="ORF">V5F32_14170</name>
</gene>
<sequence length="333" mass="34362">MIHAPATLRRLTIALDQRAGREGAETWRFGRESGPDPAQALVGRTPQEAARLAPLVFNLCGAAHGLAAAAALGLPTTADEAAMARETVRDHALAMLHAWPEALGEAPDRAALGLLARPGRTEDFATALVGQGADLSSFSPAELDAWLQEAPTATARLLARLRRDIDPAEGRAWLPELTAQDVAAALGPAPASGAGQLRETGALGRVAHTPLVAALLAGEGPSLFVRLLARLVDCLAALKPEVVSSADLPSGLGIAPAARGLLGHGARVEAGRVAAYRILSPSAWNLAPGGLLERAFAALTPGPRTRWLAPLLVSAINPCVPVTLSFAEDLAHA</sequence>
<protein>
    <submittedName>
        <fullName evidence="1">Nickel-dependent hydrogenase large subunit</fullName>
    </submittedName>
</protein>
<reference evidence="1 2" key="1">
    <citation type="submission" date="2024-02" db="EMBL/GenBank/DDBJ databases">
        <title>Expansion and revision of Xanthobacter and proposal of Roseixanthobacter gen. nov.</title>
        <authorList>
            <person name="Soltysiak M.P.M."/>
            <person name="Jalihal A."/>
            <person name="Ory A."/>
            <person name="Chrisophersen C."/>
            <person name="Lee A.D."/>
            <person name="Boulton J."/>
            <person name="Springer M."/>
        </authorList>
    </citation>
    <scope>NUCLEOTIDE SEQUENCE [LARGE SCALE GENOMIC DNA]</scope>
    <source>
        <strain evidence="1 2">23A</strain>
    </source>
</reference>
<evidence type="ECO:0000313" key="1">
    <source>
        <dbReference type="EMBL" id="MFG1373316.1"/>
    </source>
</evidence>
<keyword evidence="2" id="KW-1185">Reference proteome</keyword>
<organism evidence="1 2">
    <name type="scientific">Xanthobacter oligotrophicus</name>
    <dbReference type="NCBI Taxonomy" id="2607286"/>
    <lineage>
        <taxon>Bacteria</taxon>
        <taxon>Pseudomonadati</taxon>
        <taxon>Pseudomonadota</taxon>
        <taxon>Alphaproteobacteria</taxon>
        <taxon>Hyphomicrobiales</taxon>
        <taxon>Xanthobacteraceae</taxon>
        <taxon>Xanthobacter</taxon>
    </lineage>
</organism>
<dbReference type="Pfam" id="PF00374">
    <property type="entry name" value="NiFeSe_Hases"/>
    <property type="match status" value="1"/>
</dbReference>
<comment type="caution">
    <text evidence="1">The sequence shown here is derived from an EMBL/GenBank/DDBJ whole genome shotgun (WGS) entry which is preliminary data.</text>
</comment>
<dbReference type="InterPro" id="IPR001501">
    <property type="entry name" value="Ni-dep_hyd_lsu"/>
</dbReference>
<dbReference type="EMBL" id="JBAFVH010000007">
    <property type="protein sequence ID" value="MFG1373316.1"/>
    <property type="molecule type" value="Genomic_DNA"/>
</dbReference>
<dbReference type="Gene3D" id="1.10.645.10">
    <property type="entry name" value="Cytochrome-c3 Hydrogenase, chain B"/>
    <property type="match status" value="1"/>
</dbReference>
<evidence type="ECO:0000313" key="2">
    <source>
        <dbReference type="Proteomes" id="UP001604002"/>
    </source>
</evidence>
<dbReference type="Proteomes" id="UP001604002">
    <property type="component" value="Unassembled WGS sequence"/>
</dbReference>
<dbReference type="RefSeq" id="WP_393993100.1">
    <property type="nucleotide sequence ID" value="NZ_JBAFVH010000007.1"/>
</dbReference>
<name>A0ABW6ZX38_9HYPH</name>
<dbReference type="SUPFAM" id="SSF56762">
    <property type="entry name" value="HydB/Nqo4-like"/>
    <property type="match status" value="1"/>
</dbReference>
<accession>A0ABW6ZX38</accession>
<proteinExistence type="predicted"/>
<dbReference type="InterPro" id="IPR029014">
    <property type="entry name" value="NiFe-Hase_large"/>
</dbReference>